<evidence type="ECO:0000313" key="4">
    <source>
        <dbReference type="Proteomes" id="UP000281549"/>
    </source>
</evidence>
<dbReference type="InterPro" id="IPR011992">
    <property type="entry name" value="EF-hand-dom_pair"/>
</dbReference>
<dbReference type="SUPFAM" id="SSF47473">
    <property type="entry name" value="EF-hand"/>
    <property type="match status" value="2"/>
</dbReference>
<dbReference type="PANTHER" id="PTHR11216">
    <property type="entry name" value="EH DOMAIN"/>
    <property type="match status" value="1"/>
</dbReference>
<dbReference type="GO" id="GO:0016197">
    <property type="term" value="P:endosomal transport"/>
    <property type="evidence" value="ECO:0007669"/>
    <property type="project" value="TreeGrafter"/>
</dbReference>
<dbReference type="GO" id="GO:0005509">
    <property type="term" value="F:calcium ion binding"/>
    <property type="evidence" value="ECO:0007669"/>
    <property type="project" value="InterPro"/>
</dbReference>
<dbReference type="InterPro" id="IPR000261">
    <property type="entry name" value="EH_dom"/>
</dbReference>
<dbReference type="GO" id="GO:0005886">
    <property type="term" value="C:plasma membrane"/>
    <property type="evidence" value="ECO:0007669"/>
    <property type="project" value="TreeGrafter"/>
</dbReference>
<evidence type="ECO:0000259" key="2">
    <source>
        <dbReference type="PROSITE" id="PS50222"/>
    </source>
</evidence>
<reference evidence="4" key="1">
    <citation type="journal article" date="2018" name="Nat. Microbiol.">
        <title>Leveraging single-cell genomics to expand the fungal tree of life.</title>
        <authorList>
            <person name="Ahrendt S.R."/>
            <person name="Quandt C.A."/>
            <person name="Ciobanu D."/>
            <person name="Clum A."/>
            <person name="Salamov A."/>
            <person name="Andreopoulos B."/>
            <person name="Cheng J.F."/>
            <person name="Woyke T."/>
            <person name="Pelin A."/>
            <person name="Henrissat B."/>
            <person name="Reynolds N.K."/>
            <person name="Benny G.L."/>
            <person name="Smith M.E."/>
            <person name="James T.Y."/>
            <person name="Grigoriev I.V."/>
        </authorList>
    </citation>
    <scope>NUCLEOTIDE SEQUENCE [LARGE SCALE GENOMIC DNA]</scope>
    <source>
        <strain evidence="4">CSF55</strain>
    </source>
</reference>
<organism evidence="3 4">
    <name type="scientific">Rozella allomycis (strain CSF55)</name>
    <dbReference type="NCBI Taxonomy" id="988480"/>
    <lineage>
        <taxon>Eukaryota</taxon>
        <taxon>Fungi</taxon>
        <taxon>Fungi incertae sedis</taxon>
        <taxon>Cryptomycota</taxon>
        <taxon>Cryptomycota incertae sedis</taxon>
        <taxon>Rozella</taxon>
    </lineage>
</organism>
<dbReference type="Pfam" id="PF12763">
    <property type="entry name" value="EH"/>
    <property type="match status" value="2"/>
</dbReference>
<dbReference type="PROSITE" id="PS50031">
    <property type="entry name" value="EH"/>
    <property type="match status" value="1"/>
</dbReference>
<sequence>MFESYLVVKEDQNCVFQYFEKSMDSTEFKSRTLRRNTNTITQHMNTFLSLLTITELRLYFRNYKGRTNFESVAKNKCASEYVITDLGLILDKPGFDLSCKLIGLAQHQKNLDIHSLELFIPIFEGIQIPDNVIPVDVPISVEEISNYSKMFNSSNPVNARLDSSICKSIFVRSGLKALVDVDKKNSLNEKEFVCAMIIISRLLDGSLKQVPTVLPISLKNLPSAQTQVKGIIPIVPPPDRMKYESFFNKLDKDNVGVIKGDEVVEFMKQSKLPSSTLASIW</sequence>
<name>A0A4P9YL51_ROZAC</name>
<feature type="domain" description="EH" evidence="1">
    <location>
        <begin position="239"/>
        <end position="281"/>
    </location>
</feature>
<dbReference type="GO" id="GO:0005737">
    <property type="term" value="C:cytoplasm"/>
    <property type="evidence" value="ECO:0007669"/>
    <property type="project" value="TreeGrafter"/>
</dbReference>
<dbReference type="Proteomes" id="UP000281549">
    <property type="component" value="Unassembled WGS sequence"/>
</dbReference>
<evidence type="ECO:0008006" key="5">
    <source>
        <dbReference type="Google" id="ProtNLM"/>
    </source>
</evidence>
<proteinExistence type="predicted"/>
<dbReference type="PROSITE" id="PS50222">
    <property type="entry name" value="EF_HAND_2"/>
    <property type="match status" value="1"/>
</dbReference>
<dbReference type="Gene3D" id="1.10.238.10">
    <property type="entry name" value="EF-hand"/>
    <property type="match status" value="2"/>
</dbReference>
<dbReference type="EMBL" id="ML005076">
    <property type="protein sequence ID" value="RKP20356.1"/>
    <property type="molecule type" value="Genomic_DNA"/>
</dbReference>
<dbReference type="GO" id="GO:0006897">
    <property type="term" value="P:endocytosis"/>
    <property type="evidence" value="ECO:0007669"/>
    <property type="project" value="TreeGrafter"/>
</dbReference>
<dbReference type="SMART" id="SM00027">
    <property type="entry name" value="EH"/>
    <property type="match status" value="1"/>
</dbReference>
<evidence type="ECO:0000259" key="1">
    <source>
        <dbReference type="PROSITE" id="PS50031"/>
    </source>
</evidence>
<feature type="domain" description="EF-hand" evidence="2">
    <location>
        <begin position="238"/>
        <end position="273"/>
    </location>
</feature>
<gene>
    <name evidence="3" type="ORF">ROZALSC1DRAFT_28148</name>
</gene>
<dbReference type="AlphaFoldDB" id="A0A4P9YL51"/>
<dbReference type="PANTHER" id="PTHR11216:SF170">
    <property type="entry name" value="DYNAMIN ASSOCIATED PROTEIN 160, ISOFORM D"/>
    <property type="match status" value="1"/>
</dbReference>
<evidence type="ECO:0000313" key="3">
    <source>
        <dbReference type="EMBL" id="RKP20356.1"/>
    </source>
</evidence>
<protein>
    <recommendedName>
        <fullName evidence="5">EF-hand domain-containing protein</fullName>
    </recommendedName>
</protein>
<dbReference type="InterPro" id="IPR002048">
    <property type="entry name" value="EF_hand_dom"/>
</dbReference>
<accession>A0A4P9YL51</accession>